<dbReference type="SUPFAM" id="SSF46894">
    <property type="entry name" value="C-terminal effector domain of the bipartite response regulators"/>
    <property type="match status" value="1"/>
</dbReference>
<dbReference type="InterPro" id="IPR000792">
    <property type="entry name" value="Tscrpt_reg_LuxR_C"/>
</dbReference>
<dbReference type="Pfam" id="PF00196">
    <property type="entry name" value="GerE"/>
    <property type="match status" value="1"/>
</dbReference>
<dbReference type="InterPro" id="IPR016032">
    <property type="entry name" value="Sig_transdc_resp-reg_C-effctor"/>
</dbReference>
<reference evidence="3 4" key="1">
    <citation type="submission" date="2018-10" db="EMBL/GenBank/DDBJ databases">
        <title>Isolation from cow dung.</title>
        <authorList>
            <person name="Ling L."/>
        </authorList>
    </citation>
    <scope>NUCLEOTIDE SEQUENCE [LARGE SCALE GENOMIC DNA]</scope>
    <source>
        <strain evidence="3 4">NEAU-LL90</strain>
    </source>
</reference>
<dbReference type="CDD" id="cd06170">
    <property type="entry name" value="LuxR_C_like"/>
    <property type="match status" value="1"/>
</dbReference>
<gene>
    <name evidence="3" type="ORF">EBN03_05290</name>
</gene>
<evidence type="ECO:0000313" key="3">
    <source>
        <dbReference type="EMBL" id="RMI35643.1"/>
    </source>
</evidence>
<evidence type="ECO:0000259" key="2">
    <source>
        <dbReference type="PROSITE" id="PS50043"/>
    </source>
</evidence>
<dbReference type="InterPro" id="IPR036388">
    <property type="entry name" value="WH-like_DNA-bd_sf"/>
</dbReference>
<evidence type="ECO:0000313" key="4">
    <source>
        <dbReference type="Proteomes" id="UP000279275"/>
    </source>
</evidence>
<comment type="caution">
    <text evidence="3">The sequence shown here is derived from an EMBL/GenBank/DDBJ whole genome shotgun (WGS) entry which is preliminary data.</text>
</comment>
<accession>A0A3M2LGC4</accession>
<dbReference type="SMART" id="SM00421">
    <property type="entry name" value="HTH_LUXR"/>
    <property type="match status" value="1"/>
</dbReference>
<protein>
    <submittedName>
        <fullName evidence="3">DNA-binding response regulator</fullName>
    </submittedName>
</protein>
<dbReference type="GO" id="GO:0006355">
    <property type="term" value="P:regulation of DNA-templated transcription"/>
    <property type="evidence" value="ECO:0007669"/>
    <property type="project" value="InterPro"/>
</dbReference>
<dbReference type="PRINTS" id="PR00038">
    <property type="entry name" value="HTHLUXR"/>
</dbReference>
<keyword evidence="1 3" id="KW-0238">DNA-binding</keyword>
<feature type="domain" description="HTH luxR-type" evidence="2">
    <location>
        <begin position="62"/>
        <end position="129"/>
    </location>
</feature>
<name>A0A3M2LGC4_9NOCA</name>
<evidence type="ECO:0000256" key="1">
    <source>
        <dbReference type="ARBA" id="ARBA00023125"/>
    </source>
</evidence>
<dbReference type="AlphaFoldDB" id="A0A3M2LGC4"/>
<proteinExistence type="predicted"/>
<dbReference type="InterPro" id="IPR039420">
    <property type="entry name" value="WalR-like"/>
</dbReference>
<organism evidence="3 4">
    <name type="scientific">Nocardia stercoris</name>
    <dbReference type="NCBI Taxonomy" id="2483361"/>
    <lineage>
        <taxon>Bacteria</taxon>
        <taxon>Bacillati</taxon>
        <taxon>Actinomycetota</taxon>
        <taxon>Actinomycetes</taxon>
        <taxon>Mycobacteriales</taxon>
        <taxon>Nocardiaceae</taxon>
        <taxon>Nocardia</taxon>
    </lineage>
</organism>
<sequence>MRCPRPARFVEWHPRSVRAWGISIMSDVSSSPAAVVRGAGRRSAARAVEHRAPGVSEYWKDQINRVKDLSERELDVFIMLGAGKSNRAMAKQLDIAERTVKAHVTQILSKLDVESRLQAGLVSYAFQLTPDATVRRSDPGPLIHPKSA</sequence>
<keyword evidence="4" id="KW-1185">Reference proteome</keyword>
<dbReference type="GO" id="GO:0003677">
    <property type="term" value="F:DNA binding"/>
    <property type="evidence" value="ECO:0007669"/>
    <property type="project" value="UniProtKB-KW"/>
</dbReference>
<dbReference type="PANTHER" id="PTHR43214">
    <property type="entry name" value="TWO-COMPONENT RESPONSE REGULATOR"/>
    <property type="match status" value="1"/>
</dbReference>
<dbReference type="Gene3D" id="1.10.10.10">
    <property type="entry name" value="Winged helix-like DNA-binding domain superfamily/Winged helix DNA-binding domain"/>
    <property type="match status" value="1"/>
</dbReference>
<dbReference type="PROSITE" id="PS50043">
    <property type="entry name" value="HTH_LUXR_2"/>
    <property type="match status" value="1"/>
</dbReference>
<dbReference type="EMBL" id="RFFH01000001">
    <property type="protein sequence ID" value="RMI35643.1"/>
    <property type="molecule type" value="Genomic_DNA"/>
</dbReference>
<dbReference type="Proteomes" id="UP000279275">
    <property type="component" value="Unassembled WGS sequence"/>
</dbReference>